<sequence>MKYVNRIVIKLFKTYGGRLTKKRPITHWFYFREKEDLLKFEIHMSQIGFSTHFKELTRKTSKEKLLLIVERNEKLNLDFINFDTEEFQSTARKYRGRI</sequence>
<dbReference type="KEGG" id="anp:FK178_11825"/>
<name>A0A5B8YK21_9FLAO</name>
<proteinExistence type="predicted"/>
<dbReference type="Pfam" id="PF06877">
    <property type="entry name" value="RraB"/>
    <property type="match status" value="1"/>
</dbReference>
<evidence type="ECO:0000313" key="3">
    <source>
        <dbReference type="Proteomes" id="UP000321954"/>
    </source>
</evidence>
<dbReference type="AlphaFoldDB" id="A0A5B8YK21"/>
<dbReference type="Proteomes" id="UP000321954">
    <property type="component" value="Chromosome"/>
</dbReference>
<accession>A0A5B8YK21</accession>
<reference evidence="2 3" key="1">
    <citation type="submission" date="2019-08" db="EMBL/GenBank/DDBJ databases">
        <title>Antarcticibacterium arcticum sp. nov., a bacterium isolated from marine sediment of the Canadian Beaufort Sea.</title>
        <authorList>
            <person name="Lee Y.M."/>
            <person name="Baek K."/>
            <person name="Lee D.-H."/>
            <person name="Shin S.C."/>
            <person name="Jin Y.K."/>
            <person name="Park Y."/>
        </authorList>
    </citation>
    <scope>NUCLEOTIDE SEQUENCE [LARGE SCALE GENOMIC DNA]</scope>
    <source>
        <strain evidence="2 3">PAMC 28998</strain>
    </source>
</reference>
<dbReference type="InterPro" id="IPR036701">
    <property type="entry name" value="RraB-like_sf"/>
</dbReference>
<keyword evidence="3" id="KW-1185">Reference proteome</keyword>
<evidence type="ECO:0000259" key="1">
    <source>
        <dbReference type="Pfam" id="PF06877"/>
    </source>
</evidence>
<dbReference type="Gene3D" id="3.30.70.970">
    <property type="entry name" value="RraB-like"/>
    <property type="match status" value="1"/>
</dbReference>
<dbReference type="InterPro" id="IPR009671">
    <property type="entry name" value="RraB_dom"/>
</dbReference>
<protein>
    <submittedName>
        <fullName evidence="2">Ribonuclease E inhibitor RraB</fullName>
    </submittedName>
</protein>
<gene>
    <name evidence="2" type="ORF">FK178_11825</name>
</gene>
<evidence type="ECO:0000313" key="2">
    <source>
        <dbReference type="EMBL" id="QED38360.1"/>
    </source>
</evidence>
<dbReference type="OrthoDB" id="7839302at2"/>
<organism evidence="2 3">
    <name type="scientific">Antarcticibacterium arcticum</name>
    <dbReference type="NCBI Taxonomy" id="2585771"/>
    <lineage>
        <taxon>Bacteria</taxon>
        <taxon>Pseudomonadati</taxon>
        <taxon>Bacteroidota</taxon>
        <taxon>Flavobacteriia</taxon>
        <taxon>Flavobacteriales</taxon>
        <taxon>Flavobacteriaceae</taxon>
        <taxon>Antarcticibacterium</taxon>
    </lineage>
</organism>
<feature type="domain" description="Regulator of ribonuclease activity B" evidence="1">
    <location>
        <begin position="5"/>
        <end position="97"/>
    </location>
</feature>
<dbReference type="EMBL" id="CP042476">
    <property type="protein sequence ID" value="QED38360.1"/>
    <property type="molecule type" value="Genomic_DNA"/>
</dbReference>
<dbReference type="SUPFAM" id="SSF89946">
    <property type="entry name" value="Hypothetical protein VC0424"/>
    <property type="match status" value="1"/>
</dbReference>